<gene>
    <name evidence="3" type="ORF">FJT64_022370</name>
</gene>
<keyword evidence="1" id="KW-0732">Signal</keyword>
<reference evidence="3 4" key="1">
    <citation type="submission" date="2019-07" db="EMBL/GenBank/DDBJ databases">
        <title>Draft genome assembly of a fouling barnacle, Amphibalanus amphitrite (Darwin, 1854): The first reference genome for Thecostraca.</title>
        <authorList>
            <person name="Kim W."/>
        </authorList>
    </citation>
    <scope>NUCLEOTIDE SEQUENCE [LARGE SCALE GENOMIC DNA]</scope>
    <source>
        <strain evidence="3">SNU_AA5</strain>
        <tissue evidence="3">Soma without cirri and trophi</tissue>
    </source>
</reference>
<dbReference type="PROSITE" id="PS50948">
    <property type="entry name" value="PAN"/>
    <property type="match status" value="1"/>
</dbReference>
<proteinExistence type="predicted"/>
<comment type="caution">
    <text evidence="3">The sequence shown here is derived from an EMBL/GenBank/DDBJ whole genome shotgun (WGS) entry which is preliminary data.</text>
</comment>
<feature type="chain" id="PRO_5025663770" description="Apple domain-containing protein" evidence="1">
    <location>
        <begin position="18"/>
        <end position="325"/>
    </location>
</feature>
<evidence type="ECO:0000313" key="4">
    <source>
        <dbReference type="Proteomes" id="UP000440578"/>
    </source>
</evidence>
<feature type="domain" description="Apple" evidence="2">
    <location>
        <begin position="18"/>
        <end position="99"/>
    </location>
</feature>
<dbReference type="Pfam" id="PF00024">
    <property type="entry name" value="PAN_1"/>
    <property type="match status" value="1"/>
</dbReference>
<accession>A0A6A4WLF2</accession>
<dbReference type="Gene3D" id="3.50.4.10">
    <property type="entry name" value="Hepatocyte Growth Factor"/>
    <property type="match status" value="1"/>
</dbReference>
<evidence type="ECO:0000313" key="3">
    <source>
        <dbReference type="EMBL" id="KAF0306059.1"/>
    </source>
</evidence>
<name>A0A6A4WLF2_AMPAM</name>
<dbReference type="InterPro" id="IPR003609">
    <property type="entry name" value="Pan_app"/>
</dbReference>
<organism evidence="3 4">
    <name type="scientific">Amphibalanus amphitrite</name>
    <name type="common">Striped barnacle</name>
    <name type="synonym">Balanus amphitrite</name>
    <dbReference type="NCBI Taxonomy" id="1232801"/>
    <lineage>
        <taxon>Eukaryota</taxon>
        <taxon>Metazoa</taxon>
        <taxon>Ecdysozoa</taxon>
        <taxon>Arthropoda</taxon>
        <taxon>Crustacea</taxon>
        <taxon>Multicrustacea</taxon>
        <taxon>Cirripedia</taxon>
        <taxon>Thoracica</taxon>
        <taxon>Thoracicalcarea</taxon>
        <taxon>Balanomorpha</taxon>
        <taxon>Balanoidea</taxon>
        <taxon>Balanidae</taxon>
        <taxon>Amphibalaninae</taxon>
        <taxon>Amphibalanus</taxon>
    </lineage>
</organism>
<dbReference type="AlphaFoldDB" id="A0A6A4WLF2"/>
<feature type="signal peptide" evidence="1">
    <location>
        <begin position="1"/>
        <end position="17"/>
    </location>
</feature>
<protein>
    <recommendedName>
        <fullName evidence="2">Apple domain-containing protein</fullName>
    </recommendedName>
</protein>
<keyword evidence="4" id="KW-1185">Reference proteome</keyword>
<dbReference type="Proteomes" id="UP000440578">
    <property type="component" value="Unassembled WGS sequence"/>
</dbReference>
<evidence type="ECO:0000259" key="2">
    <source>
        <dbReference type="PROSITE" id="PS50948"/>
    </source>
</evidence>
<sequence length="325" mass="36486">MTPHLLLLAAILHQSRACQEIYEYFGTLDASHVVSNYTLNSAGTSCQCCALCHKHPTCQSFSFDTRSLRCTLYDKVASSTDFYRQRESAHSAQYFLMPARSRSGEFCRRDADCVTPGDLCRGRTCTTATTVTCRDIHRAGPRLPDHRYWSVLNGQQVLTYCRMEGGFGGATLLLAYQSSGVTPWSYGNLQDKPTASPSETQDFSILKYADVIRDHQTSAEYHVWIIAKATSTLPETQQNFTASRSLSLLGTKRYLLSSGLFTAVPDLTYDIAYLVFPHITTNCTTLYSTGNYDCNSRRALVRSDDRPWWPFGAQARDTILIYITE</sequence>
<dbReference type="EMBL" id="VIIS01000693">
    <property type="protein sequence ID" value="KAF0306059.1"/>
    <property type="molecule type" value="Genomic_DNA"/>
</dbReference>
<evidence type="ECO:0000256" key="1">
    <source>
        <dbReference type="SAM" id="SignalP"/>
    </source>
</evidence>